<name>A0A0F9R734_9ZZZZ</name>
<comment type="caution">
    <text evidence="1">The sequence shown here is derived from an EMBL/GenBank/DDBJ whole genome shotgun (WGS) entry which is preliminary data.</text>
</comment>
<evidence type="ECO:0000313" key="1">
    <source>
        <dbReference type="EMBL" id="KKN45122.1"/>
    </source>
</evidence>
<organism evidence="1">
    <name type="scientific">marine sediment metagenome</name>
    <dbReference type="NCBI Taxonomy" id="412755"/>
    <lineage>
        <taxon>unclassified sequences</taxon>
        <taxon>metagenomes</taxon>
        <taxon>ecological metagenomes</taxon>
    </lineage>
</organism>
<reference evidence="1" key="1">
    <citation type="journal article" date="2015" name="Nature">
        <title>Complex archaea that bridge the gap between prokaryotes and eukaryotes.</title>
        <authorList>
            <person name="Spang A."/>
            <person name="Saw J.H."/>
            <person name="Jorgensen S.L."/>
            <person name="Zaremba-Niedzwiedzka K."/>
            <person name="Martijn J."/>
            <person name="Lind A.E."/>
            <person name="van Eijk R."/>
            <person name="Schleper C."/>
            <person name="Guy L."/>
            <person name="Ettema T.J."/>
        </authorList>
    </citation>
    <scope>NUCLEOTIDE SEQUENCE</scope>
</reference>
<dbReference type="AlphaFoldDB" id="A0A0F9R734"/>
<gene>
    <name evidence="1" type="ORF">LCGC14_0686240</name>
</gene>
<proteinExistence type="predicted"/>
<accession>A0A0F9R734</accession>
<protein>
    <submittedName>
        <fullName evidence="1">Uncharacterized protein</fullName>
    </submittedName>
</protein>
<sequence length="262" mass="27752">MSPPGQRYQVRRDDFFYLLAQGLIPKASGLNKFGRNPDIDTGTLPEDVWDAGGVWVPPTIARVHDLVSTSVNDAAGGTGARTVRLTGLTSWSALPETEVVTLDGTTPVATLKAWVVIYRMETLTFGGTRSNEGDVTATAVVDATVTAQIGVGSGQTLMAIFAIPSAQKLFLTRYYIGWVRSAAAANSADLDLLVNLRPDQADGGFVTKHHLGLFGSGTTHIPHEFKPYLVIPGPAIIKLQVTDVSASNTSITGGFDGVVVEV</sequence>
<dbReference type="EMBL" id="LAZR01001410">
    <property type="protein sequence ID" value="KKN45122.1"/>
    <property type="molecule type" value="Genomic_DNA"/>
</dbReference>